<proteinExistence type="predicted"/>
<evidence type="ECO:0000313" key="2">
    <source>
        <dbReference type="Proteomes" id="UP000789366"/>
    </source>
</evidence>
<reference evidence="1" key="1">
    <citation type="submission" date="2021-06" db="EMBL/GenBank/DDBJ databases">
        <authorList>
            <person name="Kallberg Y."/>
            <person name="Tangrot J."/>
            <person name="Rosling A."/>
        </authorList>
    </citation>
    <scope>NUCLEOTIDE SEQUENCE</scope>
    <source>
        <strain evidence="1">28 12/20/2015</strain>
    </source>
</reference>
<name>A0ACA9MSX4_9GLOM</name>
<protein>
    <submittedName>
        <fullName evidence="1">13069_t:CDS:1</fullName>
    </submittedName>
</protein>
<dbReference type="Proteomes" id="UP000789366">
    <property type="component" value="Unassembled WGS sequence"/>
</dbReference>
<gene>
    <name evidence="1" type="ORF">SPELUC_LOCUS7471</name>
</gene>
<comment type="caution">
    <text evidence="1">The sequence shown here is derived from an EMBL/GenBank/DDBJ whole genome shotgun (WGS) entry which is preliminary data.</text>
</comment>
<accession>A0ACA9MSX4</accession>
<feature type="non-terminal residue" evidence="1">
    <location>
        <position position="1"/>
    </location>
</feature>
<dbReference type="EMBL" id="CAJVPW010009911">
    <property type="protein sequence ID" value="CAG8610288.1"/>
    <property type="molecule type" value="Genomic_DNA"/>
</dbReference>
<sequence>KMQTDFLENTLFTLEDVNKDLNAKLIIFEEFMIYCNSNSKAVIKLKNEVYSTRLIDISDYFGKNIGIKDKIVNNRIIKYREWIESKIFSKTFEQKEFDRIINEWKKENITLIYEWSEGDITLFEDLLKITEDNKEFKTYLEEYENERLLNLLDNIRLINENINSVIDKRYKQQKLNEKANKLIDRINKCFC</sequence>
<organism evidence="1 2">
    <name type="scientific">Cetraspora pellucida</name>
    <dbReference type="NCBI Taxonomy" id="1433469"/>
    <lineage>
        <taxon>Eukaryota</taxon>
        <taxon>Fungi</taxon>
        <taxon>Fungi incertae sedis</taxon>
        <taxon>Mucoromycota</taxon>
        <taxon>Glomeromycotina</taxon>
        <taxon>Glomeromycetes</taxon>
        <taxon>Diversisporales</taxon>
        <taxon>Gigasporaceae</taxon>
        <taxon>Cetraspora</taxon>
    </lineage>
</organism>
<evidence type="ECO:0000313" key="1">
    <source>
        <dbReference type="EMBL" id="CAG8610288.1"/>
    </source>
</evidence>
<keyword evidence="2" id="KW-1185">Reference proteome</keyword>